<feature type="transmembrane region" description="Helical" evidence="7">
    <location>
        <begin position="479"/>
        <end position="499"/>
    </location>
</feature>
<dbReference type="RefSeq" id="XP_001598034.1">
    <property type="nucleotide sequence ID" value="XM_001597984.1"/>
</dbReference>
<dbReference type="EMBL" id="CP017816">
    <property type="protein sequence ID" value="APA08184.1"/>
    <property type="molecule type" value="Genomic_DNA"/>
</dbReference>
<feature type="transmembrane region" description="Helical" evidence="7">
    <location>
        <begin position="443"/>
        <end position="467"/>
    </location>
</feature>
<feature type="transmembrane region" description="Helical" evidence="7">
    <location>
        <begin position="386"/>
        <end position="410"/>
    </location>
</feature>
<dbReference type="Gene3D" id="1.20.1250.20">
    <property type="entry name" value="MFS general substrate transporter like domains"/>
    <property type="match status" value="1"/>
</dbReference>
<evidence type="ECO:0000256" key="1">
    <source>
        <dbReference type="ARBA" id="ARBA00004141"/>
    </source>
</evidence>
<dbReference type="PANTHER" id="PTHR23504:SF6">
    <property type="entry name" value="MULTIDRUG TRANSPORTER, PUTATIVE (AFU_ORTHOLOGUE AFUA_4G08740)-RELATED"/>
    <property type="match status" value="1"/>
</dbReference>
<dbReference type="SUPFAM" id="SSF103473">
    <property type="entry name" value="MFS general substrate transporter"/>
    <property type="match status" value="1"/>
</dbReference>
<evidence type="ECO:0000256" key="5">
    <source>
        <dbReference type="ARBA" id="ARBA00023136"/>
    </source>
</evidence>
<feature type="transmembrane region" description="Helical" evidence="7">
    <location>
        <begin position="143"/>
        <end position="162"/>
    </location>
</feature>
<evidence type="ECO:0000259" key="8">
    <source>
        <dbReference type="PROSITE" id="PS50850"/>
    </source>
</evidence>
<dbReference type="InterPro" id="IPR020846">
    <property type="entry name" value="MFS_dom"/>
</dbReference>
<feature type="compositionally biased region" description="Basic and acidic residues" evidence="6">
    <location>
        <begin position="24"/>
        <end position="42"/>
    </location>
</feature>
<proteinExistence type="predicted"/>
<feature type="transmembrane region" description="Helical" evidence="7">
    <location>
        <begin position="174"/>
        <end position="190"/>
    </location>
</feature>
<dbReference type="PROSITE" id="PS50850">
    <property type="entry name" value="MFS"/>
    <property type="match status" value="1"/>
</dbReference>
<dbReference type="InterPro" id="IPR036259">
    <property type="entry name" value="MFS_trans_sf"/>
</dbReference>
<feature type="compositionally biased region" description="Basic and acidic residues" evidence="6">
    <location>
        <begin position="1"/>
        <end position="14"/>
    </location>
</feature>
<name>A0A1D9PZQ6_SCLS1</name>
<dbReference type="Pfam" id="PF07690">
    <property type="entry name" value="MFS_1"/>
    <property type="match status" value="1"/>
</dbReference>
<dbReference type="VEuPathDB" id="FungiDB:sscle_03g029540"/>
<keyword evidence="3 7" id="KW-0812">Transmembrane</keyword>
<evidence type="ECO:0000256" key="6">
    <source>
        <dbReference type="SAM" id="MobiDB-lite"/>
    </source>
</evidence>
<evidence type="ECO:0000313" key="9">
    <source>
        <dbReference type="EMBL" id="APA08184.1"/>
    </source>
</evidence>
<dbReference type="InterPro" id="IPR011701">
    <property type="entry name" value="MFS"/>
</dbReference>
<evidence type="ECO:0000256" key="7">
    <source>
        <dbReference type="SAM" id="Phobius"/>
    </source>
</evidence>
<gene>
    <name evidence="9" type="ORF">sscle_03g029540</name>
</gene>
<feature type="domain" description="Major facilitator superfamily (MFS) profile" evidence="8">
    <location>
        <begin position="101"/>
        <end position="609"/>
    </location>
</feature>
<keyword evidence="2" id="KW-0813">Transport</keyword>
<feature type="transmembrane region" description="Helical" evidence="7">
    <location>
        <begin position="234"/>
        <end position="255"/>
    </location>
</feature>
<protein>
    <recommendedName>
        <fullName evidence="8">Major facilitator superfamily (MFS) profile domain-containing protein</fullName>
    </recommendedName>
</protein>
<evidence type="ECO:0000313" key="10">
    <source>
        <dbReference type="Proteomes" id="UP000177798"/>
    </source>
</evidence>
<comment type="subcellular location">
    <subcellularLocation>
        <location evidence="1">Membrane</location>
        <topology evidence="1">Multi-pass membrane protein</topology>
    </subcellularLocation>
</comment>
<organism evidence="9 10">
    <name type="scientific">Sclerotinia sclerotiorum (strain ATCC 18683 / 1980 / Ss-1)</name>
    <name type="common">White mold</name>
    <name type="synonym">Whetzelinia sclerotiorum</name>
    <dbReference type="NCBI Taxonomy" id="665079"/>
    <lineage>
        <taxon>Eukaryota</taxon>
        <taxon>Fungi</taxon>
        <taxon>Dikarya</taxon>
        <taxon>Ascomycota</taxon>
        <taxon>Pezizomycotina</taxon>
        <taxon>Leotiomycetes</taxon>
        <taxon>Helotiales</taxon>
        <taxon>Sclerotiniaceae</taxon>
        <taxon>Sclerotinia</taxon>
    </lineage>
</organism>
<dbReference type="OrthoDB" id="10262656at2759"/>
<dbReference type="PANTHER" id="PTHR23504">
    <property type="entry name" value="MAJOR FACILITATOR SUPERFAMILY DOMAIN-CONTAINING PROTEIN 10"/>
    <property type="match status" value="1"/>
</dbReference>
<dbReference type="AlphaFoldDB" id="A0A1D9PZQ6"/>
<feature type="transmembrane region" description="Helical" evidence="7">
    <location>
        <begin position="511"/>
        <end position="530"/>
    </location>
</feature>
<keyword evidence="4 7" id="KW-1133">Transmembrane helix</keyword>
<dbReference type="Proteomes" id="UP000177798">
    <property type="component" value="Chromosome 3"/>
</dbReference>
<feature type="transmembrane region" description="Helical" evidence="7">
    <location>
        <begin position="585"/>
        <end position="605"/>
    </location>
</feature>
<accession>A0A1D9PZQ6</accession>
<keyword evidence="5 7" id="KW-0472">Membrane</keyword>
<dbReference type="GO" id="GO:0022857">
    <property type="term" value="F:transmembrane transporter activity"/>
    <property type="evidence" value="ECO:0007669"/>
    <property type="project" value="InterPro"/>
</dbReference>
<dbReference type="KEGG" id="ssl:SS1G_00120"/>
<evidence type="ECO:0000256" key="2">
    <source>
        <dbReference type="ARBA" id="ARBA00022448"/>
    </source>
</evidence>
<feature type="region of interest" description="Disordered" evidence="6">
    <location>
        <begin position="1"/>
        <end position="92"/>
    </location>
</feature>
<feature type="transmembrane region" description="Helical" evidence="7">
    <location>
        <begin position="291"/>
        <end position="308"/>
    </location>
</feature>
<dbReference type="GO" id="GO:0016020">
    <property type="term" value="C:membrane"/>
    <property type="evidence" value="ECO:0007669"/>
    <property type="project" value="UniProtKB-SubCell"/>
</dbReference>
<evidence type="ECO:0000256" key="4">
    <source>
        <dbReference type="ARBA" id="ARBA00022989"/>
    </source>
</evidence>
<evidence type="ECO:0000256" key="3">
    <source>
        <dbReference type="ARBA" id="ARBA00022692"/>
    </source>
</evidence>
<reference evidence="10" key="1">
    <citation type="journal article" date="2017" name="Genome Biol. Evol.">
        <title>The complete genome sequence of the phytopathogenic fungus Sclerotinia sclerotiorum reveals insights into the genome architecture of broad host range pathogens.</title>
        <authorList>
            <person name="Derbyshire M."/>
            <person name="Denton-Giles M."/>
            <person name="Hegedus D."/>
            <person name="Seifbarghy S."/>
            <person name="Rollins J."/>
            <person name="van Kan J."/>
            <person name="Seidl M.F."/>
            <person name="Faino L."/>
            <person name="Mbengue M."/>
            <person name="Navaud O."/>
            <person name="Raffaele S."/>
            <person name="Hammond-Kosack K."/>
            <person name="Heard S."/>
            <person name="Oliver R."/>
        </authorList>
    </citation>
    <scope>NUCLEOTIDE SEQUENCE [LARGE SCALE GENOMIC DNA]</scope>
    <source>
        <strain evidence="10">ATCC 18683 / 1980 / Ss-1</strain>
    </source>
</reference>
<dbReference type="OMA" id="WILMIEA"/>
<sequence length="620" mass="68116">MLRMVGDSKTEHTSDSTVNTPTIDTDKKNEKRISDRSPRCSSDEDSDIALSDSENEHLELIRAKATRIPEEEGNSNDVASVPPKSENEKPASWLSLPRKDQLFILALARMAEPIVQSSINSYMFFMLRFFDPSLSDSAIASQAGYLSGGFTAAQCITAMIWGRVADKASVGRKNVLIIGLLGTLTSTIGVGFCRSFAPAFFFRCLGGALNGNVSIMRTMTSEIIREKKYQTKAFLLMPIMFNVGVLFGPLLGGWLQNPVHSFPRAFGPGSKLGGTEGVGWMLKYPYALPNLFNASLLFISLLLVILALEETHMDRQHLSDPGLKLGRFMVRIICCRPRQSQYAQLEVEDNVNDIEMTMPPEYTKETKTSYQPRAKLPFQRILRRNVIATMVAHGLIQGHTSAFQNLWFLFLSTPRFDPAHPNPPDYIPHPPLFFTGGLGLSPVIIGTAIGIIGAMGLTLQFGVYSWVTHRLGVLHAYRYTLAFFPLAYAIAPFLALFPTKSDSPHAADGPWIWIGICSLLLLVVTGRTFALPSSLILINNCTPHPSVLSTIHGIAQSVSAGARTLGPLVFSAVYGQGLKKGVVGMAWWILMIEAFVAFGASWLVYEGNGHEIRLEGDPPC</sequence>
<feature type="compositionally biased region" description="Basic and acidic residues" evidence="6">
    <location>
        <begin position="54"/>
        <end position="70"/>
    </location>
</feature>